<proteinExistence type="predicted"/>
<protein>
    <recommendedName>
        <fullName evidence="1">SET domain-containing protein</fullName>
    </recommendedName>
</protein>
<organism evidence="2 3">
    <name type="scientific">Effrenium voratum</name>
    <dbReference type="NCBI Taxonomy" id="2562239"/>
    <lineage>
        <taxon>Eukaryota</taxon>
        <taxon>Sar</taxon>
        <taxon>Alveolata</taxon>
        <taxon>Dinophyceae</taxon>
        <taxon>Suessiales</taxon>
        <taxon>Symbiodiniaceae</taxon>
        <taxon>Effrenium</taxon>
    </lineage>
</organism>
<dbReference type="GO" id="GO:0016279">
    <property type="term" value="F:protein-lysine N-methyltransferase activity"/>
    <property type="evidence" value="ECO:0007669"/>
    <property type="project" value="TreeGrafter"/>
</dbReference>
<dbReference type="Proteomes" id="UP001178507">
    <property type="component" value="Unassembled WGS sequence"/>
</dbReference>
<comment type="caution">
    <text evidence="2">The sequence shown here is derived from an EMBL/GenBank/DDBJ whole genome shotgun (WGS) entry which is preliminary data.</text>
</comment>
<feature type="domain" description="SET" evidence="1">
    <location>
        <begin position="34"/>
        <end position="244"/>
    </location>
</feature>
<dbReference type="PANTHER" id="PTHR13271">
    <property type="entry name" value="UNCHARACTERIZED PUTATIVE METHYLTRANSFERASE"/>
    <property type="match status" value="1"/>
</dbReference>
<dbReference type="SUPFAM" id="SSF82199">
    <property type="entry name" value="SET domain"/>
    <property type="match status" value="1"/>
</dbReference>
<dbReference type="InterPro" id="IPR001214">
    <property type="entry name" value="SET_dom"/>
</dbReference>
<name>A0AA36N7A7_9DINO</name>
<dbReference type="InterPro" id="IPR046341">
    <property type="entry name" value="SET_dom_sf"/>
</dbReference>
<dbReference type="InterPro" id="IPR050600">
    <property type="entry name" value="SETD3_SETD6_MTase"/>
</dbReference>
<dbReference type="EMBL" id="CAUJNA010002236">
    <property type="protein sequence ID" value="CAJ1392007.1"/>
    <property type="molecule type" value="Genomic_DNA"/>
</dbReference>
<sequence length="528" mass="58702">MARLREAEALRQFLLSKGAFLDPALRLSLSVGSGLEVRAGRRFAKGEVVAEVPRRLVLEAPLEAAPHAAPALLAAARRGHGQWYDVLGSEEGRWAVANLALSLLRARAEGNTSPFGAYIAALPHWPDLPTLHPLRRVWPQRLLEASPMLARLYEEASACNQRVLKLLSEKDRRWALAAVVTRNFALKGNGQTALGMLPFIDFFNHCSPRPHRIDWTCSFQERPGCVAMVADRTILPEEALSFVYAPAPPGALLVQYGIPPLEETSAYEMAGLIVAAGLGSGPLQAFGYLLKVETRVLRLGNGKSLAVFLVPSSQVHWATRDVMQQIFRTNSNKKLRTHATDKRATAEDEHRLLWPGVEVFRGDVDFDAEKRAALRSWGWEDDEPLLFTVPGDLAPNRPLMRVARLLCGADEMGAGATGRRRRPGSRHKREVDAELELRVLSLLSHWLRRARERLVVPALVDADEEPLATAVAAVVCSELRVLDLCLDNLQRQTLEAQLRAEDFRRASRRLLEPHGCILVRWEWPMGGP</sequence>
<evidence type="ECO:0000313" key="3">
    <source>
        <dbReference type="Proteomes" id="UP001178507"/>
    </source>
</evidence>
<dbReference type="CDD" id="cd10527">
    <property type="entry name" value="SET_LSMT"/>
    <property type="match status" value="1"/>
</dbReference>
<dbReference type="AlphaFoldDB" id="A0AA36N7A7"/>
<evidence type="ECO:0000313" key="2">
    <source>
        <dbReference type="EMBL" id="CAJ1392007.1"/>
    </source>
</evidence>
<dbReference type="Gene3D" id="3.90.1410.10">
    <property type="entry name" value="set domain protein methyltransferase, domain 1"/>
    <property type="match status" value="1"/>
</dbReference>
<dbReference type="Pfam" id="PF00856">
    <property type="entry name" value="SET"/>
    <property type="match status" value="1"/>
</dbReference>
<evidence type="ECO:0000259" key="1">
    <source>
        <dbReference type="Pfam" id="PF00856"/>
    </source>
</evidence>
<gene>
    <name evidence="2" type="ORF">EVOR1521_LOCUS17209</name>
</gene>
<keyword evidence="3" id="KW-1185">Reference proteome</keyword>
<accession>A0AA36N7A7</accession>
<reference evidence="2" key="1">
    <citation type="submission" date="2023-08" db="EMBL/GenBank/DDBJ databases">
        <authorList>
            <person name="Chen Y."/>
            <person name="Shah S."/>
            <person name="Dougan E. K."/>
            <person name="Thang M."/>
            <person name="Chan C."/>
        </authorList>
    </citation>
    <scope>NUCLEOTIDE SEQUENCE</scope>
</reference>